<reference evidence="1" key="1">
    <citation type="submission" date="2020-11" db="EMBL/GenBank/DDBJ databases">
        <authorList>
            <consortium name="DOE Joint Genome Institute"/>
            <person name="Ahrendt S."/>
            <person name="Riley R."/>
            <person name="Andreopoulos W."/>
            <person name="Labutti K."/>
            <person name="Pangilinan J."/>
            <person name="Ruiz-Duenas F.J."/>
            <person name="Barrasa J.M."/>
            <person name="Sanchez-Garcia M."/>
            <person name="Camarero S."/>
            <person name="Miyauchi S."/>
            <person name="Serrano A."/>
            <person name="Linde D."/>
            <person name="Babiker R."/>
            <person name="Drula E."/>
            <person name="Ayuso-Fernandez I."/>
            <person name="Pacheco R."/>
            <person name="Padilla G."/>
            <person name="Ferreira P."/>
            <person name="Barriuso J."/>
            <person name="Kellner H."/>
            <person name="Castanera R."/>
            <person name="Alfaro M."/>
            <person name="Ramirez L."/>
            <person name="Pisabarro A.G."/>
            <person name="Kuo A."/>
            <person name="Tritt A."/>
            <person name="Lipzen A."/>
            <person name="He G."/>
            <person name="Yan M."/>
            <person name="Ng V."/>
            <person name="Cullen D."/>
            <person name="Martin F."/>
            <person name="Rosso M.-N."/>
            <person name="Henrissat B."/>
            <person name="Hibbett D."/>
            <person name="Martinez A.T."/>
            <person name="Grigoriev I.V."/>
        </authorList>
    </citation>
    <scope>NUCLEOTIDE SEQUENCE</scope>
    <source>
        <strain evidence="1">CIRM-BRFM 674</strain>
    </source>
</reference>
<sequence>MSNSRDMLRTFAVRTQTHCNFVCRFSISPAEGRYWKPNHSLSDSAHLELVRHPFLSLGVARSLARDGRDVYLDRNPRFLPRNDSCCHLRLRDCASQKPAGPNRSFFASVEAVVRRRCVCCACLAPYVPGVWIWYDRYGMTFWIQACQNSGGP</sequence>
<dbReference type="EMBL" id="MU155146">
    <property type="protein sequence ID" value="KAF9484184.1"/>
    <property type="molecule type" value="Genomic_DNA"/>
</dbReference>
<accession>A0A9P5ZCX8</accession>
<dbReference type="Proteomes" id="UP000807469">
    <property type="component" value="Unassembled WGS sequence"/>
</dbReference>
<comment type="caution">
    <text evidence="1">The sequence shown here is derived from an EMBL/GenBank/DDBJ whole genome shotgun (WGS) entry which is preliminary data.</text>
</comment>
<proteinExistence type="predicted"/>
<evidence type="ECO:0000313" key="2">
    <source>
        <dbReference type="Proteomes" id="UP000807469"/>
    </source>
</evidence>
<evidence type="ECO:0000313" key="1">
    <source>
        <dbReference type="EMBL" id="KAF9484184.1"/>
    </source>
</evidence>
<gene>
    <name evidence="1" type="ORF">BDN70DRAFT_181576</name>
</gene>
<name>A0A9P5ZCX8_9AGAR</name>
<keyword evidence="2" id="KW-1185">Reference proteome</keyword>
<dbReference type="AlphaFoldDB" id="A0A9P5ZCX8"/>
<protein>
    <submittedName>
        <fullName evidence="1">Uncharacterized protein</fullName>
    </submittedName>
</protein>
<organism evidence="1 2">
    <name type="scientific">Pholiota conissans</name>
    <dbReference type="NCBI Taxonomy" id="109636"/>
    <lineage>
        <taxon>Eukaryota</taxon>
        <taxon>Fungi</taxon>
        <taxon>Dikarya</taxon>
        <taxon>Basidiomycota</taxon>
        <taxon>Agaricomycotina</taxon>
        <taxon>Agaricomycetes</taxon>
        <taxon>Agaricomycetidae</taxon>
        <taxon>Agaricales</taxon>
        <taxon>Agaricineae</taxon>
        <taxon>Strophariaceae</taxon>
        <taxon>Pholiota</taxon>
    </lineage>
</organism>